<evidence type="ECO:0000313" key="1">
    <source>
        <dbReference type="EMBL" id="CAH0385827.1"/>
    </source>
</evidence>
<keyword evidence="2" id="KW-1185">Reference proteome</keyword>
<dbReference type="InterPro" id="IPR029060">
    <property type="entry name" value="PIN-like_dom_sf"/>
</dbReference>
<reference evidence="1" key="1">
    <citation type="submission" date="2021-12" db="EMBL/GenBank/DDBJ databases">
        <authorList>
            <person name="King R."/>
        </authorList>
    </citation>
    <scope>NUCLEOTIDE SEQUENCE</scope>
</reference>
<evidence type="ECO:0008006" key="3">
    <source>
        <dbReference type="Google" id="ProtNLM"/>
    </source>
</evidence>
<accession>A0A9P0A812</accession>
<proteinExistence type="predicted"/>
<protein>
    <recommendedName>
        <fullName evidence="3">Tesmin/TSO1-like CXC domain-containing protein</fullName>
    </recommendedName>
</protein>
<dbReference type="PANTHER" id="PTHR46704">
    <property type="entry name" value="CXC DOMAIN-CONTAINING PROTEIN-RELATED"/>
    <property type="match status" value="1"/>
</dbReference>
<name>A0A9P0A812_BEMTA</name>
<dbReference type="PANTHER" id="PTHR46704:SF1">
    <property type="entry name" value="TELOMERE LENGTH REGULATION PROTEIN TEL2 HOMOLOG"/>
    <property type="match status" value="1"/>
</dbReference>
<dbReference type="Gene3D" id="3.40.50.1010">
    <property type="entry name" value="5'-nuclease"/>
    <property type="match status" value="1"/>
</dbReference>
<sequence length="1472" mass="166724">MDPGQCLICSDNLDCGEVVNVSAGLSTLIAASVQRKDALAKKLDGLSAVQLHKVCRKNYTRKSSILASQKIPSVSVTSENDSEPFLLRSSVDSFDFKRHCFFCGEEAVTNEKTREEYKKKVREVQTFEIKDAVLNRCLQRKDDWGDIVHTRITAAHDLVASEARYHRDCYVKFLKDGVEKSVGRPSNEKLQRAFEKLCVYLNDSDDCQHLVSDLVALVNKDLGFSYRYLKDFIRFNLHEKFGDRIFFFSRKRDLYLILADSSSKLKDQMYLSRDNYENDEQKMEILQAAANIIRKEILFFPYEKDIYPTSDVIRDGGRNLIPEKLFFFVSQLTQRKNKARDVMVDIVRKRTNICHAIIAACRPRTFLSPIHCALGLYLSRCFISRHLIELLSNLGVCISYHEVELYLTALVNAGRPQFAPEAFSQYVFDNADINVRTIDGHDTFHALGGIEVITPSKSLIHNPKIPRVASTKFEGAFNIPIHQYPHDNQKLGLKKFSFSDLASELGFKKDENESSPNIMKLISLDPLNLLWLSGVSDGELDENNFSGWHGFMHSIFRSSKSEEFEYQTSYILALPFINLDPANLTSIFSALTFASQQAKKAGKSCALVTFDQPLYVKAMKIIADDDDLSNVQIRLGGFHLLLSFLGCMGKFMEGSGIEELWGTVYGKATIKHLISGHAYARSYRAHMLTQSALIAILCEEFPEIKSILEKISALKKNLIDKKLSIDEAIASDTVKEAAEKFSDVTSDLSRGNRTAKLWLQEIALVDLVFLFIRAERSGDWQLHLNTVKEMLPYFNAAGHFNYAKSAQLYLQQMTELEKKLSPAEFENFTQKGFFTVRRNEKFFTGTWSDMCIEQSLMRSLKSVGGLTHGRGLSERTLAKYILCAPEFLQINESLQHFAGVSSASSEQHVELRDSRIKRDQFDRLKFLSWLKLHSPFKQESDDLVCIATGLVASKDINCDDAFRVGLKLMGNSTGKNFEEVTLPRKLAVKPIVMAKTGVIIKSDVVSINPDQLFNRVICLAKGTEEFKTYFKYELSPYPTSMFVNNIMMRKSKKSRFMSLFSSGVIENKQFNEKIRHVIDGGYFLNSVVWPKLATYRDIVNMYVSCALKRYTEHSSFVFDGYPAYSTTKGQEQLRRAKKTSATINFSLEMQCTKTQAEFLSNSQNKKKLITAVSEELKKVGVEVFIAEADADRDIVSTAILKAERGETVVMVGTDTDLMVIMLTLVKRRKLQIFFKIPGTSKNPATLYDITKLVDDFKQTSSLLLFAYAMTGCDTTSALFRTSKIKAYNLLVNDSSLQKDVLIFNESNVDKEIIGTVGEKYLIHFYGGANLTQTLDECRFIMYSRKVAKMSLKSKFEMASLPPTSSAARQHSFRVYYQIQVWLGNSSLDPREWGWKEEEGSDGRKFLLPVHSTLNFAPDDVIQMTSCNCKSGCGTNCKCFKKGLCCSAMCRNCSGVTCKNILSAVEEFEEDHL</sequence>
<dbReference type="SUPFAM" id="SSF88723">
    <property type="entry name" value="PIN domain-like"/>
    <property type="match status" value="1"/>
</dbReference>
<gene>
    <name evidence="1" type="ORF">BEMITA_LOCUS5013</name>
</gene>
<dbReference type="EMBL" id="OU963863">
    <property type="protein sequence ID" value="CAH0385827.1"/>
    <property type="molecule type" value="Genomic_DNA"/>
</dbReference>
<dbReference type="Proteomes" id="UP001152759">
    <property type="component" value="Chromosome 2"/>
</dbReference>
<evidence type="ECO:0000313" key="2">
    <source>
        <dbReference type="Proteomes" id="UP001152759"/>
    </source>
</evidence>
<organism evidence="1 2">
    <name type="scientific">Bemisia tabaci</name>
    <name type="common">Sweetpotato whitefly</name>
    <name type="synonym">Aleurodes tabaci</name>
    <dbReference type="NCBI Taxonomy" id="7038"/>
    <lineage>
        <taxon>Eukaryota</taxon>
        <taxon>Metazoa</taxon>
        <taxon>Ecdysozoa</taxon>
        <taxon>Arthropoda</taxon>
        <taxon>Hexapoda</taxon>
        <taxon>Insecta</taxon>
        <taxon>Pterygota</taxon>
        <taxon>Neoptera</taxon>
        <taxon>Paraneoptera</taxon>
        <taxon>Hemiptera</taxon>
        <taxon>Sternorrhyncha</taxon>
        <taxon>Aleyrodoidea</taxon>
        <taxon>Aleyrodidae</taxon>
        <taxon>Aleyrodinae</taxon>
        <taxon>Bemisia</taxon>
    </lineage>
</organism>